<feature type="region of interest" description="Disordered" evidence="1">
    <location>
        <begin position="1"/>
        <end position="22"/>
    </location>
</feature>
<evidence type="ECO:0000313" key="3">
    <source>
        <dbReference type="Proteomes" id="UP000660680"/>
    </source>
</evidence>
<feature type="compositionally biased region" description="Polar residues" evidence="1">
    <location>
        <begin position="97"/>
        <end position="110"/>
    </location>
</feature>
<accession>A0A918GT56</accession>
<evidence type="ECO:0000256" key="1">
    <source>
        <dbReference type="SAM" id="MobiDB-lite"/>
    </source>
</evidence>
<name>A0A918GT56_9PSEU</name>
<feature type="compositionally biased region" description="Basic and acidic residues" evidence="1">
    <location>
        <begin position="1"/>
        <end position="15"/>
    </location>
</feature>
<feature type="region of interest" description="Disordered" evidence="1">
    <location>
        <begin position="85"/>
        <end position="139"/>
    </location>
</feature>
<keyword evidence="3" id="KW-1185">Reference proteome</keyword>
<dbReference type="RefSeq" id="WP_189214289.1">
    <property type="nucleotide sequence ID" value="NZ_BMRB01000011.1"/>
</dbReference>
<reference evidence="2" key="2">
    <citation type="submission" date="2020-09" db="EMBL/GenBank/DDBJ databases">
        <authorList>
            <person name="Sun Q."/>
            <person name="Ohkuma M."/>
        </authorList>
    </citation>
    <scope>NUCLEOTIDE SEQUENCE</scope>
    <source>
        <strain evidence="2">JCM 3276</strain>
    </source>
</reference>
<reference evidence="2" key="1">
    <citation type="journal article" date="2014" name="Int. J. Syst. Evol. Microbiol.">
        <title>Complete genome sequence of Corynebacterium casei LMG S-19264T (=DSM 44701T), isolated from a smear-ripened cheese.</title>
        <authorList>
            <consortium name="US DOE Joint Genome Institute (JGI-PGF)"/>
            <person name="Walter F."/>
            <person name="Albersmeier A."/>
            <person name="Kalinowski J."/>
            <person name="Ruckert C."/>
        </authorList>
    </citation>
    <scope>NUCLEOTIDE SEQUENCE</scope>
    <source>
        <strain evidence="2">JCM 3276</strain>
    </source>
</reference>
<sequence length="139" mass="14775">MATPEEIRRRVELADTNRSARRAAAAQQVGELAQRRAAIVGQLEDIERELGDVLAEAQDVIGVEELAEFTDLKASDLTGWLAGCKATRGKRKKAPSGSGTHSNARRTSGPRTPVAEEATTPREEATAAGAVERLVAQAS</sequence>
<dbReference type="Proteomes" id="UP000660680">
    <property type="component" value="Unassembled WGS sequence"/>
</dbReference>
<dbReference type="AlphaFoldDB" id="A0A918GT56"/>
<protein>
    <submittedName>
        <fullName evidence="2">Uncharacterized protein</fullName>
    </submittedName>
</protein>
<evidence type="ECO:0000313" key="2">
    <source>
        <dbReference type="EMBL" id="GGS59689.1"/>
    </source>
</evidence>
<dbReference type="EMBL" id="BMRB01000011">
    <property type="protein sequence ID" value="GGS59689.1"/>
    <property type="molecule type" value="Genomic_DNA"/>
</dbReference>
<comment type="caution">
    <text evidence="2">The sequence shown here is derived from an EMBL/GenBank/DDBJ whole genome shotgun (WGS) entry which is preliminary data.</text>
</comment>
<organism evidence="2 3">
    <name type="scientific">Actinokineospora fastidiosa</name>
    <dbReference type="NCBI Taxonomy" id="1816"/>
    <lineage>
        <taxon>Bacteria</taxon>
        <taxon>Bacillati</taxon>
        <taxon>Actinomycetota</taxon>
        <taxon>Actinomycetes</taxon>
        <taxon>Pseudonocardiales</taxon>
        <taxon>Pseudonocardiaceae</taxon>
        <taxon>Actinokineospora</taxon>
    </lineage>
</organism>
<proteinExistence type="predicted"/>
<gene>
    <name evidence="2" type="ORF">GCM10010171_63330</name>
</gene>